<dbReference type="GO" id="GO:0016787">
    <property type="term" value="F:hydrolase activity"/>
    <property type="evidence" value="ECO:0007669"/>
    <property type="project" value="UniProtKB-KW"/>
</dbReference>
<dbReference type="RefSeq" id="WP_277835010.1">
    <property type="nucleotide sequence ID" value="NZ_JARQZE010000019.1"/>
</dbReference>
<comment type="caution">
    <text evidence="2">The sequence shown here is derived from an EMBL/GenBank/DDBJ whole genome shotgun (WGS) entry which is preliminary data.</text>
</comment>
<feature type="transmembrane region" description="Helical" evidence="1">
    <location>
        <begin position="20"/>
        <end position="40"/>
    </location>
</feature>
<organism evidence="2 3">
    <name type="scientific">Thauera mechernichensis</name>
    <dbReference type="NCBI Taxonomy" id="82788"/>
    <lineage>
        <taxon>Bacteria</taxon>
        <taxon>Pseudomonadati</taxon>
        <taxon>Pseudomonadota</taxon>
        <taxon>Betaproteobacteria</taxon>
        <taxon>Rhodocyclales</taxon>
        <taxon>Zoogloeaceae</taxon>
        <taxon>Thauera</taxon>
    </lineage>
</organism>
<evidence type="ECO:0000313" key="2">
    <source>
        <dbReference type="EMBL" id="MFD1265740.1"/>
    </source>
</evidence>
<keyword evidence="1" id="KW-1133">Transmembrane helix</keyword>
<dbReference type="EC" id="3.4.21.-" evidence="2"/>
<accession>A0ABW3WIU4</accession>
<keyword evidence="1" id="KW-0812">Transmembrane</keyword>
<evidence type="ECO:0000313" key="3">
    <source>
        <dbReference type="Proteomes" id="UP001597158"/>
    </source>
</evidence>
<evidence type="ECO:0000256" key="1">
    <source>
        <dbReference type="SAM" id="Phobius"/>
    </source>
</evidence>
<dbReference type="EMBL" id="JBHTMC010000036">
    <property type="protein sequence ID" value="MFD1265740.1"/>
    <property type="molecule type" value="Genomic_DNA"/>
</dbReference>
<name>A0ABW3WIU4_9RHOO</name>
<proteinExistence type="predicted"/>
<reference evidence="3" key="1">
    <citation type="journal article" date="2019" name="Int. J. Syst. Evol. Microbiol.">
        <title>The Global Catalogue of Microorganisms (GCM) 10K type strain sequencing project: providing services to taxonomists for standard genome sequencing and annotation.</title>
        <authorList>
            <consortium name="The Broad Institute Genomics Platform"/>
            <consortium name="The Broad Institute Genome Sequencing Center for Infectious Disease"/>
            <person name="Wu L."/>
            <person name="Ma J."/>
        </authorList>
    </citation>
    <scope>NUCLEOTIDE SEQUENCE [LARGE SCALE GENOMIC DNA]</scope>
    <source>
        <strain evidence="3">CCUG 48884</strain>
    </source>
</reference>
<dbReference type="InterPro" id="IPR043504">
    <property type="entry name" value="Peptidase_S1_PA_chymotrypsin"/>
</dbReference>
<gene>
    <name evidence="2" type="ORF">ACFQ4M_19360</name>
</gene>
<dbReference type="SUPFAM" id="SSF50494">
    <property type="entry name" value="Trypsin-like serine proteases"/>
    <property type="match status" value="1"/>
</dbReference>
<dbReference type="Pfam" id="PF13365">
    <property type="entry name" value="Trypsin_2"/>
    <property type="match status" value="1"/>
</dbReference>
<keyword evidence="1" id="KW-0472">Membrane</keyword>
<protein>
    <submittedName>
        <fullName evidence="2">Trypsin-like serine peptidase</fullName>
        <ecNumber evidence="2">3.4.21.-</ecNumber>
    </submittedName>
</protein>
<dbReference type="Gene3D" id="2.40.10.10">
    <property type="entry name" value="Trypsin-like serine proteases"/>
    <property type="match status" value="2"/>
</dbReference>
<keyword evidence="3" id="KW-1185">Reference proteome</keyword>
<dbReference type="InterPro" id="IPR009003">
    <property type="entry name" value="Peptidase_S1_PA"/>
</dbReference>
<sequence length="291" mass="31539">MSARPGSECAPVYAWRVLGLPVVLLCMMLFAGAAAANVFVADRRAYRPADQPLLRSVGIVVNAGRQVGSAFLVGECHAVTTFHSAFFRDAQAASSEEPIGVPDDVPHRGHALAFHIGPDPERPGVFRHRSVARVVDFGNYHPAAPRGMTGDWAILQLDDCLGREYGFLPTLRPTSADYLPQGPLMTISFPYSGGKRAGVAVEEGCRARDSGPVIGLIAVDCAFEAGMSGGPVLEKQGDGQWRVVGIMQLRFSPVKRVLPAFEYRHRNQMVHAVAFFRALERVLAQRAGRPH</sequence>
<keyword evidence="2" id="KW-0378">Hydrolase</keyword>
<dbReference type="Proteomes" id="UP001597158">
    <property type="component" value="Unassembled WGS sequence"/>
</dbReference>